<organism evidence="1 2">
    <name type="scientific">Kipferlia bialata</name>
    <dbReference type="NCBI Taxonomy" id="797122"/>
    <lineage>
        <taxon>Eukaryota</taxon>
        <taxon>Metamonada</taxon>
        <taxon>Carpediemonas-like organisms</taxon>
        <taxon>Kipferlia</taxon>
    </lineage>
</organism>
<evidence type="ECO:0000313" key="1">
    <source>
        <dbReference type="EMBL" id="GIQ88391.1"/>
    </source>
</evidence>
<evidence type="ECO:0000313" key="2">
    <source>
        <dbReference type="Proteomes" id="UP000265618"/>
    </source>
</evidence>
<feature type="non-terminal residue" evidence="1">
    <location>
        <position position="1"/>
    </location>
</feature>
<dbReference type="EMBL" id="BDIP01004031">
    <property type="protein sequence ID" value="GIQ88391.1"/>
    <property type="molecule type" value="Genomic_DNA"/>
</dbReference>
<protein>
    <submittedName>
        <fullName evidence="1">Uncharacterized protein</fullName>
    </submittedName>
</protein>
<dbReference type="AlphaFoldDB" id="A0A9K3GN24"/>
<accession>A0A9K3GN24</accession>
<dbReference type="Proteomes" id="UP000265618">
    <property type="component" value="Unassembled WGS sequence"/>
</dbReference>
<proteinExistence type="predicted"/>
<name>A0A9K3GN24_9EUKA</name>
<reference evidence="1 2" key="1">
    <citation type="journal article" date="2018" name="PLoS ONE">
        <title>The draft genome of Kipferlia bialata reveals reductive genome evolution in fornicate parasites.</title>
        <authorList>
            <person name="Tanifuji G."/>
            <person name="Takabayashi S."/>
            <person name="Kume K."/>
            <person name="Takagi M."/>
            <person name="Nakayama T."/>
            <person name="Kamikawa R."/>
            <person name="Inagaki Y."/>
            <person name="Hashimoto T."/>
        </authorList>
    </citation>
    <scope>NUCLEOTIDE SEQUENCE [LARGE SCALE GENOMIC DNA]</scope>
    <source>
        <strain evidence="1">NY0173</strain>
    </source>
</reference>
<keyword evidence="2" id="KW-1185">Reference proteome</keyword>
<gene>
    <name evidence="1" type="ORF">KIPB_010632</name>
</gene>
<comment type="caution">
    <text evidence="1">The sequence shown here is derived from an EMBL/GenBank/DDBJ whole genome shotgun (WGS) entry which is preliminary data.</text>
</comment>
<sequence length="47" mass="4937">MAFGGGSQDFQQLTQHNSVISQPVYSLDGGDGPYPLCFADMTVSAAQ</sequence>